<accession>A0A9Q1JLL1</accession>
<evidence type="ECO:0000313" key="3">
    <source>
        <dbReference type="EMBL" id="KAJ8423738.1"/>
    </source>
</evidence>
<dbReference type="PANTHER" id="PTHR31642">
    <property type="entry name" value="TRICHOTHECENE 3-O-ACETYLTRANSFERASE"/>
    <property type="match status" value="1"/>
</dbReference>
<name>A0A9Q1JLL1_9CARY</name>
<comment type="similarity">
    <text evidence="1">Belongs to the plant acyltransferase family.</text>
</comment>
<gene>
    <name evidence="3" type="ORF">Cgig2_023893</name>
</gene>
<keyword evidence="4" id="KW-1185">Reference proteome</keyword>
<dbReference type="Gene3D" id="3.30.559.10">
    <property type="entry name" value="Chloramphenicol acetyltransferase-like domain"/>
    <property type="match status" value="1"/>
</dbReference>
<dbReference type="Pfam" id="PF02458">
    <property type="entry name" value="Transferase"/>
    <property type="match status" value="1"/>
</dbReference>
<evidence type="ECO:0000313" key="4">
    <source>
        <dbReference type="Proteomes" id="UP001153076"/>
    </source>
</evidence>
<evidence type="ECO:0000256" key="1">
    <source>
        <dbReference type="ARBA" id="ARBA00009861"/>
    </source>
</evidence>
<dbReference type="InterPro" id="IPR050317">
    <property type="entry name" value="Plant_Fungal_Acyltransferase"/>
</dbReference>
<dbReference type="AlphaFoldDB" id="A0A9Q1JLL1"/>
<dbReference type="EMBL" id="JAKOGI010001879">
    <property type="protein sequence ID" value="KAJ8423738.1"/>
    <property type="molecule type" value="Genomic_DNA"/>
</dbReference>
<dbReference type="PANTHER" id="PTHR31642:SF310">
    <property type="entry name" value="FATTY ALCOHOL:CAFFEOYL-COA ACYLTRANSFERASE"/>
    <property type="match status" value="1"/>
</dbReference>
<dbReference type="InterPro" id="IPR023213">
    <property type="entry name" value="CAT-like_dom_sf"/>
</dbReference>
<keyword evidence="2" id="KW-0808">Transferase</keyword>
<dbReference type="Proteomes" id="UP001153076">
    <property type="component" value="Unassembled WGS sequence"/>
</dbReference>
<dbReference type="GO" id="GO:0016747">
    <property type="term" value="F:acyltransferase activity, transferring groups other than amino-acyl groups"/>
    <property type="evidence" value="ECO:0007669"/>
    <property type="project" value="TreeGrafter"/>
</dbReference>
<comment type="caution">
    <text evidence="3">The sequence shown here is derived from an EMBL/GenBank/DDBJ whole genome shotgun (WGS) entry which is preliminary data.</text>
</comment>
<protein>
    <submittedName>
        <fullName evidence="3">Uncharacterized protein</fullName>
    </submittedName>
</protein>
<proteinExistence type="inferred from homology"/>
<organism evidence="3 4">
    <name type="scientific">Carnegiea gigantea</name>
    <dbReference type="NCBI Taxonomy" id="171969"/>
    <lineage>
        <taxon>Eukaryota</taxon>
        <taxon>Viridiplantae</taxon>
        <taxon>Streptophyta</taxon>
        <taxon>Embryophyta</taxon>
        <taxon>Tracheophyta</taxon>
        <taxon>Spermatophyta</taxon>
        <taxon>Magnoliopsida</taxon>
        <taxon>eudicotyledons</taxon>
        <taxon>Gunneridae</taxon>
        <taxon>Pentapetalae</taxon>
        <taxon>Caryophyllales</taxon>
        <taxon>Cactineae</taxon>
        <taxon>Cactaceae</taxon>
        <taxon>Cactoideae</taxon>
        <taxon>Echinocereeae</taxon>
        <taxon>Carnegiea</taxon>
    </lineage>
</organism>
<reference evidence="3" key="1">
    <citation type="submission" date="2022-04" db="EMBL/GenBank/DDBJ databases">
        <title>Carnegiea gigantea Genome sequencing and assembly v2.</title>
        <authorList>
            <person name="Copetti D."/>
            <person name="Sanderson M.J."/>
            <person name="Burquez A."/>
            <person name="Wojciechowski M.F."/>
        </authorList>
    </citation>
    <scope>NUCLEOTIDE SEQUENCE</scope>
    <source>
        <strain evidence="3">SGP5-SGP5p</strain>
        <tissue evidence="3">Aerial part</tissue>
    </source>
</reference>
<sequence>MKEINGTTKIDNGHTIDLKVKQLGKSTLVPPVEETKKSLYFLSNLEQNIAAIVRTIYSFKSEEKGNETSGKVSKEALGKVLVHYYPLARRLTISRQGKLIVDCTGEGAVFVEAEADCSMDEIGDATKPDPATLGTLVYDMPSAKNILEIRPLTAQAYAHIGAAPFFLANILGNNVLSYADVRIGWVDIGYYSGIEPMLDDDVKLLL</sequence>
<evidence type="ECO:0000256" key="2">
    <source>
        <dbReference type="ARBA" id="ARBA00022679"/>
    </source>
</evidence>
<dbReference type="OrthoDB" id="1744381at2759"/>